<proteinExistence type="predicted"/>
<evidence type="ECO:0008006" key="3">
    <source>
        <dbReference type="Google" id="ProtNLM"/>
    </source>
</evidence>
<evidence type="ECO:0000313" key="1">
    <source>
        <dbReference type="EMBL" id="SOC45060.1"/>
    </source>
</evidence>
<dbReference type="EMBL" id="OBQF01000008">
    <property type="protein sequence ID" value="SOC45060.1"/>
    <property type="molecule type" value="Genomic_DNA"/>
</dbReference>
<dbReference type="RefSeq" id="WP_097042809.1">
    <property type="nucleotide sequence ID" value="NZ_OBQF01000008.1"/>
</dbReference>
<protein>
    <recommendedName>
        <fullName evidence="3">TraG P-loop domain-containing protein</fullName>
    </recommendedName>
</protein>
<organism evidence="1 2">
    <name type="scientific">Salinicoccus kekensis</name>
    <dbReference type="NCBI Taxonomy" id="714307"/>
    <lineage>
        <taxon>Bacteria</taxon>
        <taxon>Bacillati</taxon>
        <taxon>Bacillota</taxon>
        <taxon>Bacilli</taxon>
        <taxon>Bacillales</taxon>
        <taxon>Staphylococcaceae</taxon>
        <taxon>Salinicoccus</taxon>
    </lineage>
</organism>
<accession>A0A285UT89</accession>
<dbReference type="PANTHER" id="PTHR30121">
    <property type="entry name" value="UNCHARACTERIZED PROTEIN YJGR-RELATED"/>
    <property type="match status" value="1"/>
</dbReference>
<dbReference type="InterPro" id="IPR027417">
    <property type="entry name" value="P-loop_NTPase"/>
</dbReference>
<reference evidence="2" key="1">
    <citation type="submission" date="2017-08" db="EMBL/GenBank/DDBJ databases">
        <authorList>
            <person name="Varghese N."/>
            <person name="Submissions S."/>
        </authorList>
    </citation>
    <scope>NUCLEOTIDE SEQUENCE [LARGE SCALE GENOMIC DNA]</scope>
    <source>
        <strain evidence="2">DSM 23173</strain>
    </source>
</reference>
<dbReference type="Gene3D" id="3.40.50.300">
    <property type="entry name" value="P-loop containing nucleotide triphosphate hydrolases"/>
    <property type="match status" value="2"/>
</dbReference>
<evidence type="ECO:0000313" key="2">
    <source>
        <dbReference type="Proteomes" id="UP000219412"/>
    </source>
</evidence>
<dbReference type="SUPFAM" id="SSF52540">
    <property type="entry name" value="P-loop containing nucleoside triphosphate hydrolases"/>
    <property type="match status" value="1"/>
</dbReference>
<dbReference type="OrthoDB" id="9804380at2"/>
<keyword evidence="2" id="KW-1185">Reference proteome</keyword>
<name>A0A285UT89_9STAP</name>
<gene>
    <name evidence="1" type="ORF">SAMN05878391_2575</name>
</gene>
<dbReference type="AlphaFoldDB" id="A0A285UT89"/>
<dbReference type="PANTHER" id="PTHR30121:SF6">
    <property type="entry name" value="SLR6007 PROTEIN"/>
    <property type="match status" value="1"/>
</dbReference>
<dbReference type="InterPro" id="IPR051162">
    <property type="entry name" value="T4SS_component"/>
</dbReference>
<dbReference type="Proteomes" id="UP000219412">
    <property type="component" value="Unassembled WGS sequence"/>
</dbReference>
<sequence length="643" mass="73332">MALFGTNPAKAIAHYEAEGYDLGFLSRVAPQGGIKFPDRNIRMGDGYVAMLYITDFPETIHDNWLTRVINRDGIIGMVDVKTMDRNAVLKNVKRSVAEQSSRIQEDNTSAISRNEAINKYQSLNEVAEDINRYGEVTKAVQVRLYISKPTEVELEREVALIRKDLDAMGFRAYNMLFESSDHYKALFLTPKKQEKQLKVKRIGQQMPARTLGGGYYFDHAQLTDPTGAYFGQTLTGGPVIFDIFHSDKIRKSFNAIVFGTMGMGKSTLLKMIAEEQFAKGNYIRGFDKSGEFYDMIMEQGGQYLALDGSDGKLNMFEVYATATMSAKDLTPSQVGSFQQQIAKLTMQFSLLNPELKEDDKNNLRIWFTNFYIDWGLWNPEIDEENDILGLDSNEYPILSDFRDYLKGLPLGKSASRELKRTKEKVLTLIEDLITSNGRMFNGHTSINHIEEEQVVFFNIDGLVNLSENVSSCQLYTALNLFWSQALANGRKMNRKYYNQEITVDEIERFLILIDECQNVINGNNPRLVEYITTFQREMRKFFAGIVFATQSPQEILPDGNDSQVISKLKQIFELTQYKFLLRLDQSVNEKMKNTLGDIIKESEYDLIPQLSQGQVLLSIQGANNLVFNTRPTKQQLERFKGGI</sequence>